<evidence type="ECO:0000313" key="3">
    <source>
        <dbReference type="Proteomes" id="UP000646548"/>
    </source>
</evidence>
<dbReference type="EMBL" id="WKFB01000298">
    <property type="protein sequence ID" value="KAF6727773.1"/>
    <property type="molecule type" value="Genomic_DNA"/>
</dbReference>
<evidence type="ECO:0000313" key="2">
    <source>
        <dbReference type="EMBL" id="KAF6727773.1"/>
    </source>
</evidence>
<feature type="region of interest" description="Disordered" evidence="1">
    <location>
        <begin position="125"/>
        <end position="149"/>
    </location>
</feature>
<accession>A0A834CFR0</accession>
<evidence type="ECO:0000256" key="1">
    <source>
        <dbReference type="SAM" id="MobiDB-lite"/>
    </source>
</evidence>
<reference evidence="2" key="1">
    <citation type="journal article" name="BMC Genomics">
        <title>Long-read sequencing and de novo genome assembly of marine medaka (Oryzias melastigma).</title>
        <authorList>
            <person name="Liang P."/>
            <person name="Saqib H.S.A."/>
            <person name="Ni X."/>
            <person name="Shen Y."/>
        </authorList>
    </citation>
    <scope>NUCLEOTIDE SEQUENCE</scope>
    <source>
        <strain evidence="2">Bigg-433</strain>
    </source>
</reference>
<feature type="compositionally biased region" description="Basic and acidic residues" evidence="1">
    <location>
        <begin position="125"/>
        <end position="138"/>
    </location>
</feature>
<sequence length="149" mass="16418">MAAVFTADDEGLYSVHKKAVGVVCGSAQQNHEAHGKEQANNKDKFLWQGLVPNGPFHFIPVRVATALQCRVSKSSAMGSSVTGQKAGRCKRKTIKLKECFRSGTARTLDRTIVQGGLYGDGAHGCRDYEHKREKEPHSRPRRELHRGCS</sequence>
<dbReference type="Proteomes" id="UP000646548">
    <property type="component" value="Unassembled WGS sequence"/>
</dbReference>
<proteinExistence type="predicted"/>
<dbReference type="AlphaFoldDB" id="A0A834CFR0"/>
<comment type="caution">
    <text evidence="2">The sequence shown here is derived from an EMBL/GenBank/DDBJ whole genome shotgun (WGS) entry which is preliminary data.</text>
</comment>
<gene>
    <name evidence="2" type="ORF">FQA47_006916</name>
</gene>
<protein>
    <submittedName>
        <fullName evidence="2">Uncharacterized protein</fullName>
    </submittedName>
</protein>
<feature type="compositionally biased region" description="Basic residues" evidence="1">
    <location>
        <begin position="139"/>
        <end position="149"/>
    </location>
</feature>
<organism evidence="2 3">
    <name type="scientific">Oryzias melastigma</name>
    <name type="common">Marine medaka</name>
    <dbReference type="NCBI Taxonomy" id="30732"/>
    <lineage>
        <taxon>Eukaryota</taxon>
        <taxon>Metazoa</taxon>
        <taxon>Chordata</taxon>
        <taxon>Craniata</taxon>
        <taxon>Vertebrata</taxon>
        <taxon>Euteleostomi</taxon>
        <taxon>Actinopterygii</taxon>
        <taxon>Neopterygii</taxon>
        <taxon>Teleostei</taxon>
        <taxon>Neoteleostei</taxon>
        <taxon>Acanthomorphata</taxon>
        <taxon>Ovalentaria</taxon>
        <taxon>Atherinomorphae</taxon>
        <taxon>Beloniformes</taxon>
        <taxon>Adrianichthyidae</taxon>
        <taxon>Oryziinae</taxon>
        <taxon>Oryzias</taxon>
    </lineage>
</organism>
<name>A0A834CFR0_ORYME</name>